<dbReference type="PANTHER" id="PTHR12358">
    <property type="entry name" value="SPHINGOSINE KINASE"/>
    <property type="match status" value="1"/>
</dbReference>
<keyword evidence="11" id="KW-0594">Phospholipid biosynthesis</keyword>
<dbReference type="InterPro" id="IPR005218">
    <property type="entry name" value="Diacylglycerol/lipid_kinase"/>
</dbReference>
<evidence type="ECO:0000256" key="4">
    <source>
        <dbReference type="ARBA" id="ARBA00022679"/>
    </source>
</evidence>
<evidence type="ECO:0000256" key="3">
    <source>
        <dbReference type="ARBA" id="ARBA00022516"/>
    </source>
</evidence>
<evidence type="ECO:0000313" key="15">
    <source>
        <dbReference type="EMBL" id="WPD19104.1"/>
    </source>
</evidence>
<evidence type="ECO:0000256" key="8">
    <source>
        <dbReference type="ARBA" id="ARBA00022840"/>
    </source>
</evidence>
<evidence type="ECO:0000256" key="1">
    <source>
        <dbReference type="ARBA" id="ARBA00001946"/>
    </source>
</evidence>
<evidence type="ECO:0000256" key="11">
    <source>
        <dbReference type="ARBA" id="ARBA00023209"/>
    </source>
</evidence>
<keyword evidence="9" id="KW-0460">Magnesium</keyword>
<dbReference type="NCBIfam" id="TIGR00147">
    <property type="entry name" value="YegS/Rv2252/BmrU family lipid kinase"/>
    <property type="match status" value="1"/>
</dbReference>
<evidence type="ECO:0000313" key="16">
    <source>
        <dbReference type="Proteomes" id="UP001304683"/>
    </source>
</evidence>
<dbReference type="RefSeq" id="WP_318750727.1">
    <property type="nucleotide sequence ID" value="NZ_CP132508.1"/>
</dbReference>
<feature type="region of interest" description="Disordered" evidence="13">
    <location>
        <begin position="303"/>
        <end position="366"/>
    </location>
</feature>
<gene>
    <name evidence="15" type="ORF">Q5761_12320</name>
</gene>
<keyword evidence="3" id="KW-0444">Lipid biosynthesis</keyword>
<comment type="similarity">
    <text evidence="2">Belongs to the diacylglycerol/lipid kinase family.</text>
</comment>
<name>A0ABZ0QQY0_9FIRM</name>
<keyword evidence="16" id="KW-1185">Reference proteome</keyword>
<dbReference type="InterPro" id="IPR050187">
    <property type="entry name" value="Lipid_Phosphate_FormReg"/>
</dbReference>
<dbReference type="PROSITE" id="PS50146">
    <property type="entry name" value="DAGK"/>
    <property type="match status" value="1"/>
</dbReference>
<evidence type="ECO:0000256" key="12">
    <source>
        <dbReference type="ARBA" id="ARBA00023264"/>
    </source>
</evidence>
<accession>A0ABZ0QQY0</accession>
<protein>
    <submittedName>
        <fullName evidence="15">Diacylglycerol kinase family lipid kinase</fullName>
    </submittedName>
</protein>
<dbReference type="InterPro" id="IPR045540">
    <property type="entry name" value="YegS/DAGK_C"/>
</dbReference>
<evidence type="ECO:0000256" key="6">
    <source>
        <dbReference type="ARBA" id="ARBA00022741"/>
    </source>
</evidence>
<keyword evidence="10" id="KW-0443">Lipid metabolism</keyword>
<evidence type="ECO:0000256" key="2">
    <source>
        <dbReference type="ARBA" id="ARBA00005983"/>
    </source>
</evidence>
<dbReference type="InterPro" id="IPR017438">
    <property type="entry name" value="ATP-NAD_kinase_N"/>
</dbReference>
<keyword evidence="4" id="KW-0808">Transferase</keyword>
<dbReference type="InterPro" id="IPR016064">
    <property type="entry name" value="NAD/diacylglycerol_kinase_sf"/>
</dbReference>
<evidence type="ECO:0000256" key="9">
    <source>
        <dbReference type="ARBA" id="ARBA00022842"/>
    </source>
</evidence>
<dbReference type="Pfam" id="PF19279">
    <property type="entry name" value="YegS_C"/>
    <property type="match status" value="1"/>
</dbReference>
<dbReference type="Pfam" id="PF00781">
    <property type="entry name" value="DAGK_cat"/>
    <property type="match status" value="1"/>
</dbReference>
<dbReference type="EMBL" id="CP132508">
    <property type="protein sequence ID" value="WPD19104.1"/>
    <property type="molecule type" value="Genomic_DNA"/>
</dbReference>
<dbReference type="InterPro" id="IPR001206">
    <property type="entry name" value="Diacylglycerol_kinase_cat_dom"/>
</dbReference>
<dbReference type="GO" id="GO:0016301">
    <property type="term" value="F:kinase activity"/>
    <property type="evidence" value="ECO:0007669"/>
    <property type="project" value="UniProtKB-KW"/>
</dbReference>
<dbReference type="Gene3D" id="2.60.200.40">
    <property type="match status" value="1"/>
</dbReference>
<dbReference type="SMART" id="SM00046">
    <property type="entry name" value="DAGKc"/>
    <property type="match status" value="1"/>
</dbReference>
<evidence type="ECO:0000256" key="5">
    <source>
        <dbReference type="ARBA" id="ARBA00022723"/>
    </source>
</evidence>
<evidence type="ECO:0000256" key="7">
    <source>
        <dbReference type="ARBA" id="ARBA00022777"/>
    </source>
</evidence>
<keyword evidence="12" id="KW-1208">Phospholipid metabolism</keyword>
<dbReference type="Gene3D" id="3.40.50.10330">
    <property type="entry name" value="Probable inorganic polyphosphate/atp-NAD kinase, domain 1"/>
    <property type="match status" value="1"/>
</dbReference>
<keyword evidence="5" id="KW-0479">Metal-binding</keyword>
<keyword evidence="7 15" id="KW-0418">Kinase</keyword>
<dbReference type="Proteomes" id="UP001304683">
    <property type="component" value="Chromosome"/>
</dbReference>
<evidence type="ECO:0000259" key="14">
    <source>
        <dbReference type="PROSITE" id="PS50146"/>
    </source>
</evidence>
<keyword evidence="6" id="KW-0547">Nucleotide-binding</keyword>
<evidence type="ECO:0000256" key="10">
    <source>
        <dbReference type="ARBA" id="ARBA00023098"/>
    </source>
</evidence>
<evidence type="ECO:0000256" key="13">
    <source>
        <dbReference type="SAM" id="MobiDB-lite"/>
    </source>
</evidence>
<feature type="domain" description="DAGKc" evidence="14">
    <location>
        <begin position="1"/>
        <end position="130"/>
    </location>
</feature>
<reference evidence="15 16" key="1">
    <citation type="submission" date="2023-08" db="EMBL/GenBank/DDBJ databases">
        <title>Genome sequence of Thermaerobacter compostii strain Ins1, a spore-forming filamentous bacterium isolated from a deep geothermal reservoir.</title>
        <authorList>
            <person name="Bregnard D."/>
            <person name="Gonzalez D."/>
            <person name="Junier P."/>
        </authorList>
    </citation>
    <scope>NUCLEOTIDE SEQUENCE [LARGE SCALE GENOMIC DNA]</scope>
    <source>
        <strain evidence="15 16">Ins1</strain>
    </source>
</reference>
<sequence>MPGIVAIVNPVAGRGRAGRAWPAFEAALRDRGFELEVWFTSGPGDARDMARRARDRKVDLLLVTGGDGTVHEAVNGTGPDGPPLAVVPLGTGNDLARGLEIVASPGAVADLLARGRRRRLDLGYLETGAGGRYFVNVSGVGFDAEVARRVAQSGGPGRGAVPYVLAMLQTLRAYRNVPMEIDIDGRTHRHVALMTVVGNSPYYGGGMHILPGACPDDGRFDVLLIGDLGKLETLLVFPRVFRGTHVRHPRVRSLRGRTVAIRSPEPVAVHADGEPVGHLPVRYCNFPGGMVVLVPARDGRQRSLCPGEAEEPARPAMPGEAVPCPARLAVEPDDGPDQGRVGAGPSMRPGAPEATPAPTPGDREGW</sequence>
<dbReference type="SUPFAM" id="SSF111331">
    <property type="entry name" value="NAD kinase/diacylglycerol kinase-like"/>
    <property type="match status" value="1"/>
</dbReference>
<comment type="cofactor">
    <cofactor evidence="1">
        <name>Mg(2+)</name>
        <dbReference type="ChEBI" id="CHEBI:18420"/>
    </cofactor>
</comment>
<organism evidence="15 16">
    <name type="scientific">Thermaerobacter composti</name>
    <dbReference type="NCBI Taxonomy" id="554949"/>
    <lineage>
        <taxon>Bacteria</taxon>
        <taxon>Bacillati</taxon>
        <taxon>Bacillota</taxon>
        <taxon>Clostridia</taxon>
        <taxon>Eubacteriales</taxon>
        <taxon>Clostridiales Family XVII. Incertae Sedis</taxon>
        <taxon>Thermaerobacter</taxon>
    </lineage>
</organism>
<dbReference type="PANTHER" id="PTHR12358:SF106">
    <property type="entry name" value="LIPID KINASE YEGS"/>
    <property type="match status" value="1"/>
</dbReference>
<proteinExistence type="inferred from homology"/>
<keyword evidence="8" id="KW-0067">ATP-binding</keyword>